<evidence type="ECO:0000313" key="2">
    <source>
        <dbReference type="Proteomes" id="UP000003477"/>
    </source>
</evidence>
<dbReference type="Proteomes" id="UP000003477">
    <property type="component" value="Unassembled WGS sequence"/>
</dbReference>
<comment type="caution">
    <text evidence="1">The sequence shown here is derived from an EMBL/GenBank/DDBJ whole genome shotgun (WGS) entry which is preliminary data.</text>
</comment>
<accession>G5JDU9</accession>
<gene>
    <name evidence="1" type="ORF">CWATWH0003_5588</name>
</gene>
<dbReference type="EMBL" id="AESD01000883">
    <property type="protein sequence ID" value="EHJ09638.1"/>
    <property type="molecule type" value="Genomic_DNA"/>
</dbReference>
<reference evidence="1 2" key="1">
    <citation type="journal article" date="2011" name="Front. Microbiol.">
        <title>Two Strains of Crocosphaera watsonii with Highly Conserved Genomes are Distinguished by Strain-Specific Features.</title>
        <authorList>
            <person name="Bench S.R."/>
            <person name="Ilikchyan I.N."/>
            <person name="Tripp H.J."/>
            <person name="Zehr J.P."/>
        </authorList>
    </citation>
    <scope>NUCLEOTIDE SEQUENCE [LARGE SCALE GENOMIC DNA]</scope>
    <source>
        <strain evidence="1 2">WH 0003</strain>
    </source>
</reference>
<protein>
    <submittedName>
        <fullName evidence="1">Uncharacterized protein</fullName>
    </submittedName>
</protein>
<name>G5JDU9_CROWT</name>
<proteinExistence type="predicted"/>
<sequence length="42" mass="4930">MKICLRRRFVILVLRLLDLCLAIAVEQLSSPKSQLTYIMPRK</sequence>
<organism evidence="1 2">
    <name type="scientific">Crocosphaera watsonii WH 0003</name>
    <dbReference type="NCBI Taxonomy" id="423471"/>
    <lineage>
        <taxon>Bacteria</taxon>
        <taxon>Bacillati</taxon>
        <taxon>Cyanobacteriota</taxon>
        <taxon>Cyanophyceae</taxon>
        <taxon>Oscillatoriophycideae</taxon>
        <taxon>Chroococcales</taxon>
        <taxon>Aphanothecaceae</taxon>
        <taxon>Crocosphaera</taxon>
    </lineage>
</organism>
<dbReference type="PATRIC" id="fig|423471.3.peg.5220"/>
<evidence type="ECO:0000313" key="1">
    <source>
        <dbReference type="EMBL" id="EHJ09638.1"/>
    </source>
</evidence>
<dbReference type="AlphaFoldDB" id="G5JDU9"/>